<name>A0A9P6QNJ8_9FUNG</name>
<proteinExistence type="predicted"/>
<comment type="caution">
    <text evidence="2">The sequence shown here is derived from an EMBL/GenBank/DDBJ whole genome shotgun (WGS) entry which is preliminary data.</text>
</comment>
<feature type="region of interest" description="Disordered" evidence="1">
    <location>
        <begin position="42"/>
        <end position="66"/>
    </location>
</feature>
<evidence type="ECO:0000256" key="1">
    <source>
        <dbReference type="SAM" id="MobiDB-lite"/>
    </source>
</evidence>
<feature type="compositionally biased region" description="Low complexity" evidence="1">
    <location>
        <begin position="49"/>
        <end position="60"/>
    </location>
</feature>
<accession>A0A9P6QNJ8</accession>
<dbReference type="EMBL" id="JAAAIN010003080">
    <property type="protein sequence ID" value="KAG0287912.1"/>
    <property type="molecule type" value="Genomic_DNA"/>
</dbReference>
<evidence type="ECO:0000313" key="2">
    <source>
        <dbReference type="EMBL" id="KAG0287912.1"/>
    </source>
</evidence>
<reference evidence="2" key="1">
    <citation type="journal article" date="2020" name="Fungal Divers.">
        <title>Resolving the Mortierellaceae phylogeny through synthesis of multi-gene phylogenetics and phylogenomics.</title>
        <authorList>
            <person name="Vandepol N."/>
            <person name="Liber J."/>
            <person name="Desiro A."/>
            <person name="Na H."/>
            <person name="Kennedy M."/>
            <person name="Barry K."/>
            <person name="Grigoriev I.V."/>
            <person name="Miller A.N."/>
            <person name="O'Donnell K."/>
            <person name="Stajich J.E."/>
            <person name="Bonito G."/>
        </authorList>
    </citation>
    <scope>NUCLEOTIDE SEQUENCE</scope>
    <source>
        <strain evidence="2">NVP60</strain>
    </source>
</reference>
<feature type="non-terminal residue" evidence="2">
    <location>
        <position position="90"/>
    </location>
</feature>
<dbReference type="OrthoDB" id="2444011at2759"/>
<organism evidence="2 3">
    <name type="scientific">Linnemannia gamsii</name>
    <dbReference type="NCBI Taxonomy" id="64522"/>
    <lineage>
        <taxon>Eukaryota</taxon>
        <taxon>Fungi</taxon>
        <taxon>Fungi incertae sedis</taxon>
        <taxon>Mucoromycota</taxon>
        <taxon>Mortierellomycotina</taxon>
        <taxon>Mortierellomycetes</taxon>
        <taxon>Mortierellales</taxon>
        <taxon>Mortierellaceae</taxon>
        <taxon>Linnemannia</taxon>
    </lineage>
</organism>
<dbReference type="Proteomes" id="UP000823405">
    <property type="component" value="Unassembled WGS sequence"/>
</dbReference>
<protein>
    <submittedName>
        <fullName evidence="2">Uncharacterized protein</fullName>
    </submittedName>
</protein>
<gene>
    <name evidence="2" type="ORF">BGZ97_006961</name>
</gene>
<evidence type="ECO:0000313" key="3">
    <source>
        <dbReference type="Proteomes" id="UP000823405"/>
    </source>
</evidence>
<dbReference type="AlphaFoldDB" id="A0A9P6QNJ8"/>
<keyword evidence="3" id="KW-1185">Reference proteome</keyword>
<sequence>MYIANNHTTLHRLSSRVFTKRFINTKKPLFSGANRHARDLEAGQIPSPAAASTSTSTTASNALKDPLEKTRNDLLNKLGSNSSGTVVASG</sequence>